<dbReference type="NCBIfam" id="TIGR00632">
    <property type="entry name" value="vsr"/>
    <property type="match status" value="1"/>
</dbReference>
<dbReference type="KEGG" id="rpx:Rpdx1_3624"/>
<evidence type="ECO:0000256" key="3">
    <source>
        <dbReference type="ARBA" id="ARBA00022763"/>
    </source>
</evidence>
<proteinExistence type="inferred from homology"/>
<sequence>MNEVDRARSANMARIGSRNTTPELTVRSALHRMGYRFRLHSSRLPGKPDIVLPRLRTVIFVHGCFWHRHPGCKFAYNPKTRSEFWQAKFVGNVARDARVLGVLRDMGWKVHVIWECETKDSDVLRALLRHCLSSSESDL</sequence>
<keyword evidence="1 6" id="KW-0540">Nuclease</keyword>
<dbReference type="REBASE" id="30881">
    <property type="entry name" value="V.RpaDX1ORF3623P"/>
</dbReference>
<dbReference type="GO" id="GO:0016787">
    <property type="term" value="F:hydrolase activity"/>
    <property type="evidence" value="ECO:0007669"/>
    <property type="project" value="UniProtKB-KW"/>
</dbReference>
<keyword evidence="4 6" id="KW-0378">Hydrolase</keyword>
<reference evidence="7" key="1">
    <citation type="submission" date="2010-12" db="EMBL/GenBank/DDBJ databases">
        <title>Complete sequence of Rhodopseudomonas palustris DX-1.</title>
        <authorList>
            <consortium name="US DOE Joint Genome Institute"/>
            <person name="Lucas S."/>
            <person name="Copeland A."/>
            <person name="Lapidus A."/>
            <person name="Cheng J.-F."/>
            <person name="Goodwin L."/>
            <person name="Pitluck S."/>
            <person name="Misra M."/>
            <person name="Chertkov O."/>
            <person name="Detter J.C."/>
            <person name="Han C."/>
            <person name="Tapia R."/>
            <person name="Land M."/>
            <person name="Hauser L."/>
            <person name="Kyrpides N."/>
            <person name="Ivanova N."/>
            <person name="Ovchinnikova G."/>
            <person name="Logan B."/>
            <person name="Oda Y."/>
            <person name="Harwood C."/>
            <person name="Woyke T."/>
        </authorList>
    </citation>
    <scope>NUCLEOTIDE SEQUENCE [LARGE SCALE GENOMIC DNA]</scope>
    <source>
        <strain evidence="7">DX-1</strain>
    </source>
</reference>
<name>E6VEP9_RHOPX</name>
<dbReference type="Proteomes" id="UP000001402">
    <property type="component" value="Chromosome"/>
</dbReference>
<dbReference type="InterPro" id="IPR011335">
    <property type="entry name" value="Restrct_endonuc-II-like"/>
</dbReference>
<dbReference type="EMBL" id="CP002418">
    <property type="protein sequence ID" value="ADU45193.1"/>
    <property type="molecule type" value="Genomic_DNA"/>
</dbReference>
<evidence type="ECO:0000256" key="5">
    <source>
        <dbReference type="ARBA" id="ARBA00023204"/>
    </source>
</evidence>
<dbReference type="CDD" id="cd00221">
    <property type="entry name" value="Vsr"/>
    <property type="match status" value="1"/>
</dbReference>
<comment type="similarity">
    <text evidence="6">Belongs to the vsr family.</text>
</comment>
<keyword evidence="2 6" id="KW-0255">Endonuclease</keyword>
<dbReference type="eggNOG" id="COG3727">
    <property type="taxonomic scope" value="Bacteria"/>
</dbReference>
<evidence type="ECO:0000256" key="2">
    <source>
        <dbReference type="ARBA" id="ARBA00022759"/>
    </source>
</evidence>
<dbReference type="InterPro" id="IPR004603">
    <property type="entry name" value="DNA_mismatch_endonuc_vsr"/>
</dbReference>
<comment type="function">
    <text evidence="6">May nick specific sequences that contain T:G mispairs resulting from m5C-deamination.</text>
</comment>
<keyword evidence="3 6" id="KW-0227">DNA damage</keyword>
<dbReference type="BioCyc" id="RPAL652103:RPDX1_RS25330-MONOMER"/>
<protein>
    <recommendedName>
        <fullName evidence="6">Very short patch repair endonuclease</fullName>
        <ecNumber evidence="6">3.1.-.-</ecNumber>
    </recommendedName>
</protein>
<dbReference type="Gene3D" id="3.40.960.10">
    <property type="entry name" value="VSR Endonuclease"/>
    <property type="match status" value="1"/>
</dbReference>
<dbReference type="Pfam" id="PF03852">
    <property type="entry name" value="Vsr"/>
    <property type="match status" value="1"/>
</dbReference>
<evidence type="ECO:0000256" key="6">
    <source>
        <dbReference type="PIRNR" id="PIRNR018267"/>
    </source>
</evidence>
<dbReference type="GO" id="GO:0006298">
    <property type="term" value="P:mismatch repair"/>
    <property type="evidence" value="ECO:0007669"/>
    <property type="project" value="UniProtKB-UniRule"/>
</dbReference>
<evidence type="ECO:0000313" key="8">
    <source>
        <dbReference type="Proteomes" id="UP000001402"/>
    </source>
</evidence>
<evidence type="ECO:0000313" key="7">
    <source>
        <dbReference type="EMBL" id="ADU45193.1"/>
    </source>
</evidence>
<organism evidence="7 8">
    <name type="scientific">Rhodopseudomonas palustris (strain DX-1)</name>
    <dbReference type="NCBI Taxonomy" id="652103"/>
    <lineage>
        <taxon>Bacteria</taxon>
        <taxon>Pseudomonadati</taxon>
        <taxon>Pseudomonadota</taxon>
        <taxon>Alphaproteobacteria</taxon>
        <taxon>Hyphomicrobiales</taxon>
        <taxon>Nitrobacteraceae</taxon>
        <taxon>Rhodopseudomonas</taxon>
    </lineage>
</organism>
<dbReference type="AlphaFoldDB" id="E6VEP9"/>
<evidence type="ECO:0000256" key="1">
    <source>
        <dbReference type="ARBA" id="ARBA00022722"/>
    </source>
</evidence>
<dbReference type="PIRSF" id="PIRSF018267">
    <property type="entry name" value="VSR_endonuc"/>
    <property type="match status" value="1"/>
</dbReference>
<dbReference type="SUPFAM" id="SSF52980">
    <property type="entry name" value="Restriction endonuclease-like"/>
    <property type="match status" value="1"/>
</dbReference>
<dbReference type="STRING" id="652103.Rpdx1_3624"/>
<dbReference type="GO" id="GO:0004519">
    <property type="term" value="F:endonuclease activity"/>
    <property type="evidence" value="ECO:0007669"/>
    <property type="project" value="UniProtKB-KW"/>
</dbReference>
<dbReference type="EC" id="3.1.-.-" evidence="6"/>
<gene>
    <name evidence="7" type="ordered locus">Rpdx1_3624</name>
</gene>
<accession>E6VEP9</accession>
<keyword evidence="5 6" id="KW-0234">DNA repair</keyword>
<dbReference type="HOGENOM" id="CLU_111913_3_0_5"/>
<evidence type="ECO:0000256" key="4">
    <source>
        <dbReference type="ARBA" id="ARBA00022801"/>
    </source>
</evidence>